<evidence type="ECO:0000313" key="2">
    <source>
        <dbReference type="EMBL" id="BBF80351.1"/>
    </source>
</evidence>
<dbReference type="AlphaFoldDB" id="A0A3G9G3N2"/>
<evidence type="ECO:0008006" key="4">
    <source>
        <dbReference type="Google" id="ProtNLM"/>
    </source>
</evidence>
<name>A0A3G9G3N2_9CAUL</name>
<keyword evidence="1" id="KW-0732">Signal</keyword>
<protein>
    <recommendedName>
        <fullName evidence="4">S1/P1 Nuclease</fullName>
    </recommendedName>
</protein>
<dbReference type="GO" id="GO:0016788">
    <property type="term" value="F:hydrolase activity, acting on ester bonds"/>
    <property type="evidence" value="ECO:0007669"/>
    <property type="project" value="InterPro"/>
</dbReference>
<feature type="chain" id="PRO_5018262283" description="S1/P1 Nuclease" evidence="1">
    <location>
        <begin position="24"/>
        <end position="339"/>
    </location>
</feature>
<accession>A0A3G9G3N2</accession>
<dbReference type="RefSeq" id="WP_126420626.1">
    <property type="nucleotide sequence ID" value="NZ_AP018827.1"/>
</dbReference>
<dbReference type="Proteomes" id="UP000278756">
    <property type="component" value="Chromosome 1"/>
</dbReference>
<sequence>MRKTLRSLLITGVALLSASSALAWGPTGHRIVGEEAARALPAYMPEFVRSAQGVGDIGFYSNEPDAWKGAGKVHDFERDSAHFIDLDDEGKTLAGVRLQEVPQSRSDFDALLRSKNVMPWKSGYLNYALVDAWQQVVKDFAYWRGMTYMEAHESDPKRKAWLKEAIRRREALTLRDIGILSHYVGDSSQPLHLSIHYNGWGKEYPNPQNFTLEPIHGPLESAFVSANINNEDVRAAMSASEPCTLAAERCFDAKLERNWKYVTPLYELYKAGGFNEGDARGKGFMVGRLGQGASDLRDVLLDAWRESKTMGFGYPAVTYEDVVAGRGDAWKALRGEDDK</sequence>
<dbReference type="EMBL" id="AP018827">
    <property type="protein sequence ID" value="BBF80351.1"/>
    <property type="molecule type" value="Genomic_DNA"/>
</dbReference>
<dbReference type="SUPFAM" id="SSF48537">
    <property type="entry name" value="Phospholipase C/P1 nuclease"/>
    <property type="match status" value="1"/>
</dbReference>
<reference evidence="3" key="1">
    <citation type="journal article" date="2017" name="Biotechnol. Biofuels">
        <title>Evaluation of environmental bacterial communities as a factor affecting the growth of duckweed Lemna minor.</title>
        <authorList>
            <person name="Ishizawa H."/>
            <person name="Kuroda M."/>
            <person name="Morikawa M."/>
            <person name="Ike M."/>
        </authorList>
    </citation>
    <scope>NUCLEOTIDE SEQUENCE [LARGE SCALE GENOMIC DNA]</scope>
    <source>
        <strain evidence="3">M6</strain>
    </source>
</reference>
<gene>
    <name evidence="2" type="ORF">EM6_0931</name>
</gene>
<dbReference type="Gene3D" id="1.10.575.10">
    <property type="entry name" value="P1 Nuclease"/>
    <property type="match status" value="1"/>
</dbReference>
<organism evidence="2 3">
    <name type="scientific">Asticcacaulis excentricus</name>
    <dbReference type="NCBI Taxonomy" id="78587"/>
    <lineage>
        <taxon>Bacteria</taxon>
        <taxon>Pseudomonadati</taxon>
        <taxon>Pseudomonadota</taxon>
        <taxon>Alphaproteobacteria</taxon>
        <taxon>Caulobacterales</taxon>
        <taxon>Caulobacteraceae</taxon>
        <taxon>Asticcacaulis</taxon>
    </lineage>
</organism>
<dbReference type="InterPro" id="IPR008947">
    <property type="entry name" value="PLipase_C/P1_nuclease_dom_sf"/>
</dbReference>
<dbReference type="OrthoDB" id="267579at2"/>
<evidence type="ECO:0000256" key="1">
    <source>
        <dbReference type="SAM" id="SignalP"/>
    </source>
</evidence>
<feature type="signal peptide" evidence="1">
    <location>
        <begin position="1"/>
        <end position="23"/>
    </location>
</feature>
<reference evidence="3" key="2">
    <citation type="journal article" date="2017" name="Plant Physiol. Biochem.">
        <title>Differential oxidative and antioxidative response of duckweed Lemna minor toward plant growth promoting/inhibiting bacteria.</title>
        <authorList>
            <person name="Ishizawa H."/>
            <person name="Kuroda M."/>
            <person name="Morikawa M."/>
            <person name="Ike M."/>
        </authorList>
    </citation>
    <scope>NUCLEOTIDE SEQUENCE [LARGE SCALE GENOMIC DNA]</scope>
    <source>
        <strain evidence="3">M6</strain>
    </source>
</reference>
<evidence type="ECO:0000313" key="3">
    <source>
        <dbReference type="Proteomes" id="UP000278756"/>
    </source>
</evidence>
<proteinExistence type="predicted"/>